<dbReference type="Pfam" id="PF00126">
    <property type="entry name" value="HTH_1"/>
    <property type="match status" value="1"/>
</dbReference>
<evidence type="ECO:0000256" key="1">
    <source>
        <dbReference type="ARBA" id="ARBA00009437"/>
    </source>
</evidence>
<reference evidence="6" key="1">
    <citation type="journal article" date="2014" name="Int. J. Syst. Evol. Microbiol.">
        <title>Complete genome sequence of Corynebacterium casei LMG S-19264T (=DSM 44701T), isolated from a smear-ripened cheese.</title>
        <authorList>
            <consortium name="US DOE Joint Genome Institute (JGI-PGF)"/>
            <person name="Walter F."/>
            <person name="Albersmeier A."/>
            <person name="Kalinowski J."/>
            <person name="Ruckert C."/>
        </authorList>
    </citation>
    <scope>NUCLEOTIDE SEQUENCE</scope>
    <source>
        <strain evidence="6">CGMCC 1.15367</strain>
    </source>
</reference>
<keyword evidence="4" id="KW-0804">Transcription</keyword>
<dbReference type="Gene3D" id="1.10.10.10">
    <property type="entry name" value="Winged helix-like DNA-binding domain superfamily/Winged helix DNA-binding domain"/>
    <property type="match status" value="1"/>
</dbReference>
<evidence type="ECO:0000313" key="6">
    <source>
        <dbReference type="EMBL" id="GGE13800.1"/>
    </source>
</evidence>
<dbReference type="SUPFAM" id="SSF53850">
    <property type="entry name" value="Periplasmic binding protein-like II"/>
    <property type="match status" value="1"/>
</dbReference>
<feature type="domain" description="HTH lysR-type" evidence="5">
    <location>
        <begin position="1"/>
        <end position="58"/>
    </location>
</feature>
<dbReference type="PANTHER" id="PTHR30346:SF30">
    <property type="entry name" value="SMALL NEUTRAL PROTEASE REGULATORY PROTEIN"/>
    <property type="match status" value="1"/>
</dbReference>
<comment type="similarity">
    <text evidence="1">Belongs to the LysR transcriptional regulatory family.</text>
</comment>
<dbReference type="SUPFAM" id="SSF46785">
    <property type="entry name" value="Winged helix' DNA-binding domain"/>
    <property type="match status" value="1"/>
</dbReference>
<organism evidence="6 7">
    <name type="scientific">Aureimonas endophytica</name>
    <dbReference type="NCBI Taxonomy" id="2027858"/>
    <lineage>
        <taxon>Bacteria</taxon>
        <taxon>Pseudomonadati</taxon>
        <taxon>Pseudomonadota</taxon>
        <taxon>Alphaproteobacteria</taxon>
        <taxon>Hyphomicrobiales</taxon>
        <taxon>Aurantimonadaceae</taxon>
        <taxon>Aureimonas</taxon>
    </lineage>
</organism>
<dbReference type="Gene3D" id="3.40.190.10">
    <property type="entry name" value="Periplasmic binding protein-like II"/>
    <property type="match status" value="2"/>
</dbReference>
<sequence length="308" mass="32637">MELRHLRYFLAVAEEGNFTRAAARLGIGQPPLSQQIRDLETEIGAPLFHRVPHGAELTEAGRAFRAGIQRIPEQVAGAMRDAQRAARGETGSLRIGFVGSTAISPLFPGIIRAFRRAYPAVALTLAERNSAALGEAVKDGSLDIAFLRPDALDLGGLTVHPLADEEMVAALPANHPALAERDDGMIDLLRLKDDPFMLTPRSNGPTVFDAAVAACRAAGFEPILGQAAPQMNSLLMLVAAELGVSIVLASLRQVSLPGVAFRAIADARPVARLALVHPKAMSPAIRNFVAAALHRRGGEGAGREVRPA</sequence>
<dbReference type="EMBL" id="BMIQ01000006">
    <property type="protein sequence ID" value="GGE13800.1"/>
    <property type="molecule type" value="Genomic_DNA"/>
</dbReference>
<dbReference type="Pfam" id="PF03466">
    <property type="entry name" value="LysR_substrate"/>
    <property type="match status" value="1"/>
</dbReference>
<dbReference type="FunFam" id="1.10.10.10:FF:000001">
    <property type="entry name" value="LysR family transcriptional regulator"/>
    <property type="match status" value="1"/>
</dbReference>
<dbReference type="InterPro" id="IPR005119">
    <property type="entry name" value="LysR_subst-bd"/>
</dbReference>
<comment type="caution">
    <text evidence="6">The sequence shown here is derived from an EMBL/GenBank/DDBJ whole genome shotgun (WGS) entry which is preliminary data.</text>
</comment>
<keyword evidence="7" id="KW-1185">Reference proteome</keyword>
<keyword evidence="2" id="KW-0805">Transcription regulation</keyword>
<dbReference type="Proteomes" id="UP000644699">
    <property type="component" value="Unassembled WGS sequence"/>
</dbReference>
<dbReference type="InterPro" id="IPR036390">
    <property type="entry name" value="WH_DNA-bd_sf"/>
</dbReference>
<dbReference type="PROSITE" id="PS50931">
    <property type="entry name" value="HTH_LYSR"/>
    <property type="match status" value="1"/>
</dbReference>
<evidence type="ECO:0000256" key="2">
    <source>
        <dbReference type="ARBA" id="ARBA00023015"/>
    </source>
</evidence>
<dbReference type="AlphaFoldDB" id="A0A916ZTR0"/>
<dbReference type="InterPro" id="IPR000847">
    <property type="entry name" value="LysR_HTH_N"/>
</dbReference>
<accession>A0A916ZTR0</accession>
<protein>
    <submittedName>
        <fullName evidence="6">LysR family transcriptional regulator</fullName>
    </submittedName>
</protein>
<dbReference type="GO" id="GO:0003677">
    <property type="term" value="F:DNA binding"/>
    <property type="evidence" value="ECO:0007669"/>
    <property type="project" value="UniProtKB-KW"/>
</dbReference>
<dbReference type="RefSeq" id="WP_188910983.1">
    <property type="nucleotide sequence ID" value="NZ_BMIQ01000006.1"/>
</dbReference>
<dbReference type="PRINTS" id="PR00039">
    <property type="entry name" value="HTHLYSR"/>
</dbReference>
<reference evidence="6" key="2">
    <citation type="submission" date="2020-09" db="EMBL/GenBank/DDBJ databases">
        <authorList>
            <person name="Sun Q."/>
            <person name="Zhou Y."/>
        </authorList>
    </citation>
    <scope>NUCLEOTIDE SEQUENCE</scope>
    <source>
        <strain evidence="6">CGMCC 1.15367</strain>
    </source>
</reference>
<dbReference type="InterPro" id="IPR036388">
    <property type="entry name" value="WH-like_DNA-bd_sf"/>
</dbReference>
<dbReference type="GO" id="GO:0032993">
    <property type="term" value="C:protein-DNA complex"/>
    <property type="evidence" value="ECO:0007669"/>
    <property type="project" value="TreeGrafter"/>
</dbReference>
<evidence type="ECO:0000256" key="3">
    <source>
        <dbReference type="ARBA" id="ARBA00023125"/>
    </source>
</evidence>
<gene>
    <name evidence="6" type="ORF">GCM10011390_36160</name>
</gene>
<keyword evidence="3" id="KW-0238">DNA-binding</keyword>
<evidence type="ECO:0000259" key="5">
    <source>
        <dbReference type="PROSITE" id="PS50931"/>
    </source>
</evidence>
<evidence type="ECO:0000256" key="4">
    <source>
        <dbReference type="ARBA" id="ARBA00023163"/>
    </source>
</evidence>
<dbReference type="GO" id="GO:0003700">
    <property type="term" value="F:DNA-binding transcription factor activity"/>
    <property type="evidence" value="ECO:0007669"/>
    <property type="project" value="InterPro"/>
</dbReference>
<name>A0A916ZTR0_9HYPH</name>
<evidence type="ECO:0000313" key="7">
    <source>
        <dbReference type="Proteomes" id="UP000644699"/>
    </source>
</evidence>
<proteinExistence type="inferred from homology"/>
<dbReference type="PANTHER" id="PTHR30346">
    <property type="entry name" value="TRANSCRIPTIONAL DUAL REGULATOR HCAR-RELATED"/>
    <property type="match status" value="1"/>
</dbReference>